<feature type="domain" description="Pan3 C-terminal knob" evidence="5">
    <location>
        <begin position="25"/>
        <end position="62"/>
    </location>
</feature>
<dbReference type="GO" id="GO:0000289">
    <property type="term" value="P:nuclear-transcribed mRNA poly(A) tail shortening"/>
    <property type="evidence" value="ECO:0007669"/>
    <property type="project" value="InterPro"/>
</dbReference>
<dbReference type="AlphaFoldDB" id="A0A4Y9XS48"/>
<accession>A0A4Y9XS48</accession>
<dbReference type="GO" id="GO:0005524">
    <property type="term" value="F:ATP binding"/>
    <property type="evidence" value="ECO:0007669"/>
    <property type="project" value="UniProtKB-KW"/>
</dbReference>
<comment type="caution">
    <text evidence="6">The sequence shown here is derived from an EMBL/GenBank/DDBJ whole genome shotgun (WGS) entry which is preliminary data.</text>
</comment>
<proteinExistence type="predicted"/>
<feature type="region of interest" description="Disordered" evidence="4">
    <location>
        <begin position="100"/>
        <end position="119"/>
    </location>
</feature>
<dbReference type="EMBL" id="SEOQ01001348">
    <property type="protein sequence ID" value="TFY52223.1"/>
    <property type="molecule type" value="Genomic_DNA"/>
</dbReference>
<gene>
    <name evidence="6" type="ORF">EVG20_g10646</name>
</gene>
<dbReference type="GO" id="GO:0031251">
    <property type="term" value="C:PAN complex"/>
    <property type="evidence" value="ECO:0007669"/>
    <property type="project" value="InterPro"/>
</dbReference>
<dbReference type="Pfam" id="PF18101">
    <property type="entry name" value="Pan3_CK"/>
    <property type="match status" value="1"/>
</dbReference>
<keyword evidence="2" id="KW-0547">Nucleotide-binding</keyword>
<dbReference type="InterPro" id="IPR041332">
    <property type="entry name" value="Pan3_CK"/>
</dbReference>
<dbReference type="GO" id="GO:0008143">
    <property type="term" value="F:poly(A) binding"/>
    <property type="evidence" value="ECO:0007669"/>
    <property type="project" value="TreeGrafter"/>
</dbReference>
<dbReference type="PANTHER" id="PTHR12272:SF11">
    <property type="entry name" value="PAN2-PAN3 DEADENYLATION COMPLEX SUBUNIT PAN3"/>
    <property type="match status" value="1"/>
</dbReference>
<organism evidence="6 7">
    <name type="scientific">Dentipellis fragilis</name>
    <dbReference type="NCBI Taxonomy" id="205917"/>
    <lineage>
        <taxon>Eukaryota</taxon>
        <taxon>Fungi</taxon>
        <taxon>Dikarya</taxon>
        <taxon>Basidiomycota</taxon>
        <taxon>Agaricomycotina</taxon>
        <taxon>Agaricomycetes</taxon>
        <taxon>Russulales</taxon>
        <taxon>Hericiaceae</taxon>
        <taxon>Dentipellis</taxon>
    </lineage>
</organism>
<evidence type="ECO:0000256" key="4">
    <source>
        <dbReference type="SAM" id="MobiDB-lite"/>
    </source>
</evidence>
<dbReference type="Proteomes" id="UP000298327">
    <property type="component" value="Unassembled WGS sequence"/>
</dbReference>
<comment type="subcellular location">
    <subcellularLocation>
        <location evidence="1">Cytoplasm</location>
    </subcellularLocation>
</comment>
<name>A0A4Y9XS48_9AGAM</name>
<evidence type="ECO:0000313" key="6">
    <source>
        <dbReference type="EMBL" id="TFY52223.1"/>
    </source>
</evidence>
<dbReference type="InterPro" id="IPR030844">
    <property type="entry name" value="PAN3"/>
</dbReference>
<evidence type="ECO:0000256" key="2">
    <source>
        <dbReference type="ARBA" id="ARBA00022741"/>
    </source>
</evidence>
<feature type="non-terminal residue" evidence="6">
    <location>
        <position position="1"/>
    </location>
</feature>
<evidence type="ECO:0000256" key="1">
    <source>
        <dbReference type="ARBA" id="ARBA00004496"/>
    </source>
</evidence>
<evidence type="ECO:0000313" key="7">
    <source>
        <dbReference type="Proteomes" id="UP000298327"/>
    </source>
</evidence>
<dbReference type="GO" id="GO:0000932">
    <property type="term" value="C:P-body"/>
    <property type="evidence" value="ECO:0007669"/>
    <property type="project" value="TreeGrafter"/>
</dbReference>
<keyword evidence="3" id="KW-0067">ATP-binding</keyword>
<dbReference type="OrthoDB" id="3009390at2759"/>
<sequence length="119" mass="12836">VTRADVPQQGAFCASGVCAEADGTQLDAGTDERMMLVSRDEQSVLVVSYKDVKACVESAFRRVGSELARRWQVAKLRRTVKTAHSSSIFGSVIARRFTGRRGGPESDMTHGAGESIFAV</sequence>
<dbReference type="Gene3D" id="1.10.287.3700">
    <property type="match status" value="1"/>
</dbReference>
<keyword evidence="7" id="KW-1185">Reference proteome</keyword>
<protein>
    <recommendedName>
        <fullName evidence="5">Pan3 C-terminal knob domain-containing protein</fullName>
    </recommendedName>
</protein>
<evidence type="ECO:0000256" key="3">
    <source>
        <dbReference type="ARBA" id="ARBA00022840"/>
    </source>
</evidence>
<dbReference type="STRING" id="205917.A0A4Y9XS48"/>
<dbReference type="PANTHER" id="PTHR12272">
    <property type="entry name" value="DEADENYLATION COMPLEX SUBUNIT PAN3"/>
    <property type="match status" value="1"/>
</dbReference>
<evidence type="ECO:0000259" key="5">
    <source>
        <dbReference type="Pfam" id="PF18101"/>
    </source>
</evidence>
<reference evidence="6 7" key="1">
    <citation type="submission" date="2019-02" db="EMBL/GenBank/DDBJ databases">
        <title>Genome sequencing of the rare red list fungi Dentipellis fragilis.</title>
        <authorList>
            <person name="Buettner E."/>
            <person name="Kellner H."/>
        </authorList>
    </citation>
    <scope>NUCLEOTIDE SEQUENCE [LARGE SCALE GENOMIC DNA]</scope>
    <source>
        <strain evidence="6 7">DSM 105465</strain>
    </source>
</reference>